<dbReference type="InterPro" id="IPR009562">
    <property type="entry name" value="DUF1178"/>
</dbReference>
<gene>
    <name evidence="1" type="ORF">H9L13_05305</name>
</gene>
<evidence type="ECO:0000313" key="1">
    <source>
        <dbReference type="EMBL" id="QNN68290.1"/>
    </source>
</evidence>
<accession>A0A7G9SKB5</accession>
<proteinExistence type="predicted"/>
<dbReference type="AlphaFoldDB" id="A0A7G9SKB5"/>
<evidence type="ECO:0000313" key="2">
    <source>
        <dbReference type="Proteomes" id="UP000515971"/>
    </source>
</evidence>
<dbReference type="KEGG" id="slut:H9L13_05305"/>
<protein>
    <submittedName>
        <fullName evidence="1">DUF1178 family protein</fullName>
    </submittedName>
</protein>
<dbReference type="RefSeq" id="WP_187539666.1">
    <property type="nucleotide sequence ID" value="NZ_BAABJT010000001.1"/>
</dbReference>
<organism evidence="1 2">
    <name type="scientific">Sphingomonas lutea</name>
    <dbReference type="NCBI Taxonomy" id="1045317"/>
    <lineage>
        <taxon>Bacteria</taxon>
        <taxon>Pseudomonadati</taxon>
        <taxon>Pseudomonadota</taxon>
        <taxon>Alphaproteobacteria</taxon>
        <taxon>Sphingomonadales</taxon>
        <taxon>Sphingomonadaceae</taxon>
        <taxon>Sphingomonas</taxon>
    </lineage>
</organism>
<dbReference type="EMBL" id="CP060718">
    <property type="protein sequence ID" value="QNN68290.1"/>
    <property type="molecule type" value="Genomic_DNA"/>
</dbReference>
<dbReference type="Pfam" id="PF06676">
    <property type="entry name" value="DUF1178"/>
    <property type="match status" value="1"/>
</dbReference>
<name>A0A7G9SKB5_9SPHN</name>
<sequence length="134" mass="14559">MIVFDLLCRDGGETFEAWFRSSADYEEQLLQGLVQCPLCGSAAVDKAPMAPRVPRKSTQSSSLAKLAELQSAMLEKSRWVGDDFAATARKMHNGELEHETVHGRATVEQAKSLVEDGVPVAPLPLPVVPPTQVN</sequence>
<reference evidence="1 2" key="1">
    <citation type="submission" date="2020-08" db="EMBL/GenBank/DDBJ databases">
        <title>Genome sequence of Sphingomonas lutea KCTC 23642T.</title>
        <authorList>
            <person name="Hyun D.-W."/>
            <person name="Bae J.-W."/>
        </authorList>
    </citation>
    <scope>NUCLEOTIDE SEQUENCE [LARGE SCALE GENOMIC DNA]</scope>
    <source>
        <strain evidence="1 2">KCTC 23642</strain>
    </source>
</reference>
<dbReference type="PIRSF" id="PIRSF032131">
    <property type="entry name" value="UCP032131"/>
    <property type="match status" value="1"/>
</dbReference>
<dbReference type="Proteomes" id="UP000515971">
    <property type="component" value="Chromosome"/>
</dbReference>
<keyword evidence="2" id="KW-1185">Reference proteome</keyword>